<proteinExistence type="predicted"/>
<sequence>MRGLRKGSAAGERPRPARRRLLLRGVVLGVVVLVLCSVPWLWTTIGARGHTYGEADAPVADVVIVLGTAVAADGRQPGERLVGRLETAAELVRTGRARVVLVSGDGGGTSGDEPTVMTAYLTEKLGVDPRRVVADPFGLDTYDSCARASEVYGVERALVVTQSYHLSRAVTLCRHLGLDVDGVAARCDGCGPGLLARKAARDYFASGKAAWDALRGRPPAVRSSVNPAVQDALSS</sequence>
<dbReference type="GO" id="GO:0005886">
    <property type="term" value="C:plasma membrane"/>
    <property type="evidence" value="ECO:0007669"/>
    <property type="project" value="TreeGrafter"/>
</dbReference>
<dbReference type="InterPro" id="IPR051599">
    <property type="entry name" value="Cell_Envelope_Assoc"/>
</dbReference>
<keyword evidence="1" id="KW-0812">Transmembrane</keyword>
<gene>
    <name evidence="3" type="ORF">MILUP08_40070</name>
</gene>
<dbReference type="InterPro" id="IPR003848">
    <property type="entry name" value="DUF218"/>
</dbReference>
<dbReference type="STRING" id="1150864.MILUP08_40070"/>
<dbReference type="CDD" id="cd06259">
    <property type="entry name" value="YdcF-like"/>
    <property type="match status" value="1"/>
</dbReference>
<keyword evidence="1" id="KW-1133">Transmembrane helix</keyword>
<feature type="domain" description="DUF218" evidence="2">
    <location>
        <begin position="61"/>
        <end position="185"/>
    </location>
</feature>
<dbReference type="AlphaFoldDB" id="I0LEE3"/>
<keyword evidence="4" id="KW-1185">Reference proteome</keyword>
<dbReference type="OrthoDB" id="9782395at2"/>
<comment type="caution">
    <text evidence="3">The sequence shown here is derived from an EMBL/GenBank/DDBJ whole genome shotgun (WGS) entry which is preliminary data.</text>
</comment>
<dbReference type="Pfam" id="PF02698">
    <property type="entry name" value="DUF218"/>
    <property type="match status" value="1"/>
</dbReference>
<keyword evidence="1" id="KW-0472">Membrane</keyword>
<evidence type="ECO:0000313" key="4">
    <source>
        <dbReference type="Proteomes" id="UP000003448"/>
    </source>
</evidence>
<reference evidence="4" key="1">
    <citation type="journal article" date="2012" name="J. Bacteriol.">
        <title>Genome Sequence of Micromonospora lupini Lupac 08, Isolated from Root Nodules of Lupinus angustifolius.</title>
        <authorList>
            <person name="Alonso-Vega P."/>
            <person name="Normand P."/>
            <person name="Bacigalupe R."/>
            <person name="Pujic P."/>
            <person name="Lajus A."/>
            <person name="Vallenet D."/>
            <person name="Carro L."/>
            <person name="Coll P."/>
            <person name="Trujillo M.E."/>
        </authorList>
    </citation>
    <scope>NUCLEOTIDE SEQUENCE [LARGE SCALE GENOMIC DNA]</scope>
    <source>
        <strain evidence="4">Lupac 08</strain>
    </source>
</reference>
<organism evidence="3 4">
    <name type="scientific">Micromonospora lupini str. Lupac 08</name>
    <dbReference type="NCBI Taxonomy" id="1150864"/>
    <lineage>
        <taxon>Bacteria</taxon>
        <taxon>Bacillati</taxon>
        <taxon>Actinomycetota</taxon>
        <taxon>Actinomycetes</taxon>
        <taxon>Micromonosporales</taxon>
        <taxon>Micromonosporaceae</taxon>
        <taxon>Micromonospora</taxon>
    </lineage>
</organism>
<accession>I0LEE3</accession>
<evidence type="ECO:0000256" key="1">
    <source>
        <dbReference type="SAM" id="Phobius"/>
    </source>
</evidence>
<dbReference type="eggNOG" id="COG2949">
    <property type="taxonomic scope" value="Bacteria"/>
</dbReference>
<dbReference type="EMBL" id="CAIE01000048">
    <property type="protein sequence ID" value="CCH22190.1"/>
    <property type="molecule type" value="Genomic_DNA"/>
</dbReference>
<name>I0LEE3_9ACTN</name>
<dbReference type="PANTHER" id="PTHR30336">
    <property type="entry name" value="INNER MEMBRANE PROTEIN, PROBABLE PERMEASE"/>
    <property type="match status" value="1"/>
</dbReference>
<feature type="transmembrane region" description="Helical" evidence="1">
    <location>
        <begin position="21"/>
        <end position="42"/>
    </location>
</feature>
<dbReference type="PANTHER" id="PTHR30336:SF6">
    <property type="entry name" value="INTEGRAL MEMBRANE PROTEIN"/>
    <property type="match status" value="1"/>
</dbReference>
<evidence type="ECO:0000259" key="2">
    <source>
        <dbReference type="Pfam" id="PF02698"/>
    </source>
</evidence>
<dbReference type="Proteomes" id="UP000003448">
    <property type="component" value="Unassembled WGS sequence"/>
</dbReference>
<protein>
    <recommendedName>
        <fullName evidence="2">DUF218 domain-containing protein</fullName>
    </recommendedName>
</protein>
<evidence type="ECO:0000313" key="3">
    <source>
        <dbReference type="EMBL" id="CCH22190.1"/>
    </source>
</evidence>